<evidence type="ECO:0000313" key="2">
    <source>
        <dbReference type="Proteomes" id="UP000256326"/>
    </source>
</evidence>
<evidence type="ECO:0000313" key="1">
    <source>
        <dbReference type="EMBL" id="REC72459.1"/>
    </source>
</evidence>
<dbReference type="AlphaFoldDB" id="A0A3D9D381"/>
<organism evidence="1 2">
    <name type="scientific">Epilithonimonas hispanica</name>
    <dbReference type="NCBI Taxonomy" id="358687"/>
    <lineage>
        <taxon>Bacteria</taxon>
        <taxon>Pseudomonadati</taxon>
        <taxon>Bacteroidota</taxon>
        <taxon>Flavobacteriia</taxon>
        <taxon>Flavobacteriales</taxon>
        <taxon>Weeksellaceae</taxon>
        <taxon>Chryseobacterium group</taxon>
        <taxon>Epilithonimonas</taxon>
    </lineage>
</organism>
<sequence length="795" mass="87552">MKQLLLLISFITTQLLYSQSCPNITATDISGNTSVHLSCATGGCVELTTNVPKSYLTTSYQVASSTYAPVIPFDQGTPLNAKTDDTFSDIIPLPFNFYFYGSKYNKIVISTNGFLTFDTLQAGLASNPNILGSNPNSSLPQNSIFGIMQDLIFSDTDDSEIYYEVIGSSPCRKFVINFYKAKLAGCAETSSFQIVLSEFSNEIDVIVENKPFPCTTARFKESLIGIMNASGTEGVSPLGRNAEIWQSGNESWKFSPNGNQIQPSIFWRNSANQLVGSTATINACPSKSDVYTVTLNYTLCNTNYKFTDSIDVTYDQSGSAPVINTPVNFSYTVCDNNADNTETFDWSTLVKPLITTDPTMNVKFYQSLAAAEAGAGSGITDIHEGSYVVYARVTNPKGCYSVGIVNMNITFLDKIEAIDIKKILCFDGTEDVTIDLSTIYPEMLTTTISEISNVTFYTNLADATVPNIGTSIPAIQTIIDDVNLVTYVYYVRFENAAGCYTVKKITIELRNPQAVQDQDICDFENDGEETVLLSSLNNRIAGSQPVTLSYFQNASDANNNTNAITTFQLTNTNSPAVVYARLDMKAFNGDCYRVYPITLKLIPSPFLTKESITVNLGDICDNNNDDVETYDLTQHEKDIYAGTESFSFSYYLSYNASNNTLGNMISNPAGFSISKNTDVYVKVARGACFAIAKITINFDFLPTVTLKPGIISKCDKGYDYGETYDLNDAKSEMFPASQNSDLLADMDVTFYENQENANLGTSTISNFQTTNYNTVTFWARFQSKNTHCYSLHLLF</sequence>
<gene>
    <name evidence="1" type="ORF">DRF58_02295</name>
</gene>
<proteinExistence type="predicted"/>
<reference evidence="1 2" key="1">
    <citation type="journal article" date="2006" name="Int. J. Syst. Evol. Microbiol.">
        <title>Chryseobacterium hispanicum sp. nov., isolated from the drinking water distribution system of Sevilla, Spain.</title>
        <authorList>
            <person name="Gallego V."/>
            <person name="Garcia M.T."/>
            <person name="Ventosa A."/>
        </authorList>
    </citation>
    <scope>NUCLEOTIDE SEQUENCE [LARGE SCALE GENOMIC DNA]</scope>
    <source>
        <strain evidence="1 2">KCTC 22104</strain>
    </source>
</reference>
<name>A0A3D9D381_9FLAO</name>
<comment type="caution">
    <text evidence="1">The sequence shown here is derived from an EMBL/GenBank/DDBJ whole genome shotgun (WGS) entry which is preliminary data.</text>
</comment>
<keyword evidence="2" id="KW-1185">Reference proteome</keyword>
<dbReference type="Proteomes" id="UP000256326">
    <property type="component" value="Unassembled WGS sequence"/>
</dbReference>
<dbReference type="EMBL" id="QNUG01000004">
    <property type="protein sequence ID" value="REC72459.1"/>
    <property type="molecule type" value="Genomic_DNA"/>
</dbReference>
<accession>A0A3D9D381</accession>
<dbReference type="OrthoDB" id="9765926at2"/>
<protein>
    <submittedName>
        <fullName evidence="1">Uncharacterized protein</fullName>
    </submittedName>
</protein>
<dbReference type="RefSeq" id="WP_116032369.1">
    <property type="nucleotide sequence ID" value="NZ_JBHLVV010000051.1"/>
</dbReference>